<organism evidence="7 8">
    <name type="scientific">Fasciola hepatica</name>
    <name type="common">Liver fluke</name>
    <dbReference type="NCBI Taxonomy" id="6192"/>
    <lineage>
        <taxon>Eukaryota</taxon>
        <taxon>Metazoa</taxon>
        <taxon>Spiralia</taxon>
        <taxon>Lophotrochozoa</taxon>
        <taxon>Platyhelminthes</taxon>
        <taxon>Trematoda</taxon>
        <taxon>Digenea</taxon>
        <taxon>Plagiorchiida</taxon>
        <taxon>Echinostomata</taxon>
        <taxon>Echinostomatoidea</taxon>
        <taxon>Fasciolidae</taxon>
        <taxon>Fasciola</taxon>
    </lineage>
</organism>
<feature type="transmembrane region" description="Helical" evidence="5">
    <location>
        <begin position="81"/>
        <end position="106"/>
    </location>
</feature>
<dbReference type="InterPro" id="IPR000276">
    <property type="entry name" value="GPCR_Rhodpsn"/>
</dbReference>
<name>A0A4E0RVH4_FASHE</name>
<feature type="transmembrane region" description="Helical" evidence="5">
    <location>
        <begin position="306"/>
        <end position="327"/>
    </location>
</feature>
<evidence type="ECO:0000256" key="2">
    <source>
        <dbReference type="ARBA" id="ARBA00022692"/>
    </source>
</evidence>
<evidence type="ECO:0000313" key="7">
    <source>
        <dbReference type="EMBL" id="THD25287.1"/>
    </source>
</evidence>
<gene>
    <name evidence="7" type="ORF">D915_004058</name>
</gene>
<dbReference type="Gene3D" id="1.20.1070.10">
    <property type="entry name" value="Rhodopsin 7-helix transmembrane proteins"/>
    <property type="match status" value="1"/>
</dbReference>
<keyword evidence="8" id="KW-1185">Reference proteome</keyword>
<reference evidence="7" key="1">
    <citation type="submission" date="2019-03" db="EMBL/GenBank/DDBJ databases">
        <title>Improved annotation for the trematode Fasciola hepatica.</title>
        <authorList>
            <person name="Choi Y.-J."/>
            <person name="Martin J."/>
            <person name="Mitreva M."/>
        </authorList>
    </citation>
    <scope>NUCLEOTIDE SEQUENCE [LARGE SCALE GENOMIC DNA]</scope>
</reference>
<keyword evidence="3 5" id="KW-1133">Transmembrane helix</keyword>
<evidence type="ECO:0000313" key="8">
    <source>
        <dbReference type="Proteomes" id="UP000230066"/>
    </source>
</evidence>
<dbReference type="PROSITE" id="PS50262">
    <property type="entry name" value="G_PROTEIN_RECEP_F1_2"/>
    <property type="match status" value="1"/>
</dbReference>
<sequence length="356" mass="40075">MNSSSAVCDHYSVGRTLIGVLGLFNIILGLIGSLIWLLYLNTAVQHKTSNIDLIELAEIRQQPNPSKSEWPSCPFRQSTRLYMMAMFCMDLLGLFTSNLRFTVLLFTNTDMRLRWGDPVCRLQILLAYMAGDLSTWFQVTFCIERFLILLLPTWSYSRDRARIMPAIVLIVVTTLITFGVNTFILIPVVPVCAAKFHNLTVTWFKMVYTFLIPLPLLFLSTTGVLILLIARVGTSRLALCLARLIGIRNKQTSVSLSEAIFASKMMVINGLITLTASTAILLNTVIHASYCCFLTTHQICTLDDLQFSLISLCFYTAICIRSYILIFSSKRVRTDVKQLVKMMFSCTGCSSTCIRT</sequence>
<evidence type="ECO:0000256" key="1">
    <source>
        <dbReference type="ARBA" id="ARBA00004370"/>
    </source>
</evidence>
<keyword evidence="4 5" id="KW-0472">Membrane</keyword>
<dbReference type="GO" id="GO:0016020">
    <property type="term" value="C:membrane"/>
    <property type="evidence" value="ECO:0007669"/>
    <property type="project" value="UniProtKB-SubCell"/>
</dbReference>
<dbReference type="Proteomes" id="UP000230066">
    <property type="component" value="Unassembled WGS sequence"/>
</dbReference>
<evidence type="ECO:0000256" key="3">
    <source>
        <dbReference type="ARBA" id="ARBA00022989"/>
    </source>
</evidence>
<evidence type="ECO:0000259" key="6">
    <source>
        <dbReference type="PROSITE" id="PS50262"/>
    </source>
</evidence>
<feature type="transmembrane region" description="Helical" evidence="5">
    <location>
        <begin position="266"/>
        <end position="286"/>
    </location>
</feature>
<evidence type="ECO:0000256" key="4">
    <source>
        <dbReference type="ARBA" id="ARBA00023136"/>
    </source>
</evidence>
<dbReference type="EMBL" id="JXXN02001207">
    <property type="protein sequence ID" value="THD25287.1"/>
    <property type="molecule type" value="Genomic_DNA"/>
</dbReference>
<proteinExistence type="predicted"/>
<comment type="subcellular location">
    <subcellularLocation>
        <location evidence="1">Membrane</location>
    </subcellularLocation>
</comment>
<dbReference type="PROSITE" id="PS00237">
    <property type="entry name" value="G_PROTEIN_RECEP_F1_1"/>
    <property type="match status" value="1"/>
</dbReference>
<evidence type="ECO:0000256" key="5">
    <source>
        <dbReference type="SAM" id="Phobius"/>
    </source>
</evidence>
<keyword evidence="2 5" id="KW-0812">Transmembrane</keyword>
<dbReference type="InterPro" id="IPR017452">
    <property type="entry name" value="GPCR_Rhodpsn_7TM"/>
</dbReference>
<dbReference type="SUPFAM" id="SSF81321">
    <property type="entry name" value="Family A G protein-coupled receptor-like"/>
    <property type="match status" value="1"/>
</dbReference>
<dbReference type="GO" id="GO:0004930">
    <property type="term" value="F:G protein-coupled receptor activity"/>
    <property type="evidence" value="ECO:0007669"/>
    <property type="project" value="InterPro"/>
</dbReference>
<accession>A0A4E0RVH4</accession>
<feature type="transmembrane region" description="Helical" evidence="5">
    <location>
        <begin position="206"/>
        <end position="229"/>
    </location>
</feature>
<feature type="transmembrane region" description="Helical" evidence="5">
    <location>
        <begin position="20"/>
        <end position="40"/>
    </location>
</feature>
<protein>
    <recommendedName>
        <fullName evidence="6">G-protein coupled receptors family 1 profile domain-containing protein</fullName>
    </recommendedName>
</protein>
<dbReference type="AlphaFoldDB" id="A0A4E0RVH4"/>
<feature type="domain" description="G-protein coupled receptors family 1 profile" evidence="6">
    <location>
        <begin position="49"/>
        <end position="228"/>
    </location>
</feature>
<feature type="transmembrane region" description="Helical" evidence="5">
    <location>
        <begin position="163"/>
        <end position="186"/>
    </location>
</feature>
<comment type="caution">
    <text evidence="7">The sequence shown here is derived from an EMBL/GenBank/DDBJ whole genome shotgun (WGS) entry which is preliminary data.</text>
</comment>